<dbReference type="NCBIfam" id="NF001311">
    <property type="entry name" value="PRK00258.1-3"/>
    <property type="match status" value="1"/>
</dbReference>
<dbReference type="STRING" id="546871.SAMN04488543_2220"/>
<dbReference type="CDD" id="cd01065">
    <property type="entry name" value="NAD_bind_Shikimate_DH"/>
    <property type="match status" value="1"/>
</dbReference>
<dbReference type="SUPFAM" id="SSF53223">
    <property type="entry name" value="Aminoacid dehydrogenase-like, N-terminal domain"/>
    <property type="match status" value="1"/>
</dbReference>
<evidence type="ECO:0000313" key="4">
    <source>
        <dbReference type="EMBL" id="SDS69769.1"/>
    </source>
</evidence>
<dbReference type="GO" id="GO:0019632">
    <property type="term" value="P:shikimate metabolic process"/>
    <property type="evidence" value="ECO:0007669"/>
    <property type="project" value="TreeGrafter"/>
</dbReference>
<evidence type="ECO:0000256" key="2">
    <source>
        <dbReference type="ARBA" id="ARBA00023141"/>
    </source>
</evidence>
<dbReference type="InterPro" id="IPR013708">
    <property type="entry name" value="Shikimate_DH-bd_N"/>
</dbReference>
<dbReference type="InterPro" id="IPR036291">
    <property type="entry name" value="NAD(P)-bd_dom_sf"/>
</dbReference>
<dbReference type="Pfam" id="PF08501">
    <property type="entry name" value="Shikimate_dh_N"/>
    <property type="match status" value="1"/>
</dbReference>
<evidence type="ECO:0000259" key="3">
    <source>
        <dbReference type="Pfam" id="PF08501"/>
    </source>
</evidence>
<dbReference type="GO" id="GO:0009073">
    <property type="term" value="P:aromatic amino acid family biosynthetic process"/>
    <property type="evidence" value="ECO:0007669"/>
    <property type="project" value="UniProtKB-KW"/>
</dbReference>
<dbReference type="PANTHER" id="PTHR21089:SF1">
    <property type="entry name" value="BIFUNCTIONAL 3-DEHYDROQUINATE DEHYDRATASE_SHIKIMATE DEHYDROGENASE, CHLOROPLASTIC"/>
    <property type="match status" value="1"/>
</dbReference>
<dbReference type="RefSeq" id="WP_091412920.1">
    <property type="nucleotide sequence ID" value="NZ_LT629749.1"/>
</dbReference>
<dbReference type="SUPFAM" id="SSF51735">
    <property type="entry name" value="NAD(P)-binding Rossmann-fold domains"/>
    <property type="match status" value="1"/>
</dbReference>
<dbReference type="OrthoDB" id="9776868at2"/>
<dbReference type="GO" id="GO:0050661">
    <property type="term" value="F:NADP binding"/>
    <property type="evidence" value="ECO:0007669"/>
    <property type="project" value="TreeGrafter"/>
</dbReference>
<name>A0A1H1UCX3_9ACTN</name>
<protein>
    <submittedName>
        <fullName evidence="4">Shikimate dehydrogenase</fullName>
    </submittedName>
</protein>
<evidence type="ECO:0000313" key="5">
    <source>
        <dbReference type="Proteomes" id="UP000199092"/>
    </source>
</evidence>
<dbReference type="EMBL" id="LT629749">
    <property type="protein sequence ID" value="SDS69769.1"/>
    <property type="molecule type" value="Genomic_DNA"/>
</dbReference>
<dbReference type="AlphaFoldDB" id="A0A1H1UCX3"/>
<dbReference type="GO" id="GO:0004764">
    <property type="term" value="F:shikimate 3-dehydrogenase (NADP+) activity"/>
    <property type="evidence" value="ECO:0007669"/>
    <property type="project" value="InterPro"/>
</dbReference>
<dbReference type="InterPro" id="IPR022893">
    <property type="entry name" value="Shikimate_DH_fam"/>
</dbReference>
<dbReference type="Gene3D" id="3.40.50.720">
    <property type="entry name" value="NAD(P)-binding Rossmann-like Domain"/>
    <property type="match status" value="1"/>
</dbReference>
<reference evidence="4 5" key="1">
    <citation type="submission" date="2016-10" db="EMBL/GenBank/DDBJ databases">
        <authorList>
            <person name="de Groot N.N."/>
        </authorList>
    </citation>
    <scope>NUCLEOTIDE SEQUENCE [LARGE SCALE GENOMIC DNA]</scope>
    <source>
        <strain evidence="4 5">DSM 21741</strain>
    </source>
</reference>
<keyword evidence="2" id="KW-0028">Amino-acid biosynthesis</keyword>
<comment type="pathway">
    <text evidence="1">Metabolic intermediate biosynthesis; chorismate biosynthesis; chorismate from D-erythrose 4-phosphate and phosphoenolpyruvate: step 4/7.</text>
</comment>
<proteinExistence type="predicted"/>
<evidence type="ECO:0000256" key="1">
    <source>
        <dbReference type="ARBA" id="ARBA00004871"/>
    </source>
</evidence>
<keyword evidence="2" id="KW-0057">Aromatic amino acid biosynthesis</keyword>
<dbReference type="Gene3D" id="3.40.50.10860">
    <property type="entry name" value="Leucine Dehydrogenase, chain A, domain 1"/>
    <property type="match status" value="1"/>
</dbReference>
<accession>A0A1H1UCX3</accession>
<organism evidence="4 5">
    <name type="scientific">Friedmanniella luteola</name>
    <dbReference type="NCBI Taxonomy" id="546871"/>
    <lineage>
        <taxon>Bacteria</taxon>
        <taxon>Bacillati</taxon>
        <taxon>Actinomycetota</taxon>
        <taxon>Actinomycetes</taxon>
        <taxon>Propionibacteriales</taxon>
        <taxon>Nocardioidaceae</taxon>
        <taxon>Friedmanniella</taxon>
    </lineage>
</organism>
<dbReference type="InterPro" id="IPR046346">
    <property type="entry name" value="Aminoacid_DH-like_N_sf"/>
</dbReference>
<gene>
    <name evidence="4" type="ORF">SAMN04488543_2220</name>
</gene>
<dbReference type="PANTHER" id="PTHR21089">
    <property type="entry name" value="SHIKIMATE DEHYDROGENASE"/>
    <property type="match status" value="1"/>
</dbReference>
<dbReference type="GO" id="GO:0009423">
    <property type="term" value="P:chorismate biosynthetic process"/>
    <property type="evidence" value="ECO:0007669"/>
    <property type="project" value="TreeGrafter"/>
</dbReference>
<dbReference type="GO" id="GO:0005829">
    <property type="term" value="C:cytosol"/>
    <property type="evidence" value="ECO:0007669"/>
    <property type="project" value="TreeGrafter"/>
</dbReference>
<sequence>MTAEAGPAAPGGGRRCAVLGSPIAHSLSPALHRAAYAELGLDWSYERVEMTEDGLAPFVAGLDPSWRGLSLTMPLKVVALQLGRVDPLAAQVGAANTLVLADDGTRSLHNTDVPGLVWALGQVGVTRVERATLLGAGATARSTVVSLSRLGAREVAVLARTPARAAPLVDLGASLGVAVTVLGWDAPVPRSDVLLNTAVAGAADDRAGAAAASAPVVFDALYDPWPTRLAVAAEAAGCRVVNGLDLLIGQALVQVELMTGRPVAPATLLAAGRAALAAPSGPA</sequence>
<dbReference type="Proteomes" id="UP000199092">
    <property type="component" value="Chromosome I"/>
</dbReference>
<keyword evidence="5" id="KW-1185">Reference proteome</keyword>
<feature type="domain" description="Shikimate dehydrogenase substrate binding N-terminal" evidence="3">
    <location>
        <begin position="18"/>
        <end position="98"/>
    </location>
</feature>